<protein>
    <submittedName>
        <fullName evidence="8">MMPL family transporter</fullName>
    </submittedName>
</protein>
<proteinExistence type="predicted"/>
<evidence type="ECO:0000313" key="8">
    <source>
        <dbReference type="EMBL" id="QPL04430.1"/>
    </source>
</evidence>
<evidence type="ECO:0000256" key="1">
    <source>
        <dbReference type="ARBA" id="ARBA00004651"/>
    </source>
</evidence>
<evidence type="ECO:0000256" key="4">
    <source>
        <dbReference type="ARBA" id="ARBA00022989"/>
    </source>
</evidence>
<feature type="transmembrane region" description="Helical" evidence="6">
    <location>
        <begin position="418"/>
        <end position="437"/>
    </location>
</feature>
<dbReference type="InterPro" id="IPR050545">
    <property type="entry name" value="Mycobact_MmpL"/>
</dbReference>
<keyword evidence="4 6" id="KW-1133">Transmembrane helix</keyword>
<keyword evidence="3 6" id="KW-0812">Transmembrane</keyword>
<organism evidence="8 9">
    <name type="scientific">Actinomyces respiraculi</name>
    <dbReference type="NCBI Taxonomy" id="2744574"/>
    <lineage>
        <taxon>Bacteria</taxon>
        <taxon>Bacillati</taxon>
        <taxon>Actinomycetota</taxon>
        <taxon>Actinomycetes</taxon>
        <taxon>Actinomycetales</taxon>
        <taxon>Actinomycetaceae</taxon>
        <taxon>Actinomyces</taxon>
    </lineage>
</organism>
<reference evidence="8 9" key="1">
    <citation type="submission" date="2020-11" db="EMBL/GenBank/DDBJ databases">
        <title>Actinomyces sp. ZJ750.</title>
        <authorList>
            <person name="Zhou J."/>
        </authorList>
    </citation>
    <scope>NUCLEOTIDE SEQUENCE [LARGE SCALE GENOMIC DNA]</scope>
    <source>
        <strain evidence="8 9">ZJ750</strain>
    </source>
</reference>
<keyword evidence="9" id="KW-1185">Reference proteome</keyword>
<dbReference type="InterPro" id="IPR000731">
    <property type="entry name" value="SSD"/>
</dbReference>
<dbReference type="Pfam" id="PF03176">
    <property type="entry name" value="MMPL"/>
    <property type="match status" value="2"/>
</dbReference>
<evidence type="ECO:0000256" key="6">
    <source>
        <dbReference type="SAM" id="Phobius"/>
    </source>
</evidence>
<gene>
    <name evidence="8" type="ORF">ID810_06210</name>
</gene>
<comment type="subcellular location">
    <subcellularLocation>
        <location evidence="1">Cell membrane</location>
        <topology evidence="1">Multi-pass membrane protein</topology>
    </subcellularLocation>
</comment>
<accession>A0A7T0PW38</accession>
<dbReference type="KEGG" id="arep:ID810_06210"/>
<dbReference type="GO" id="GO:0005886">
    <property type="term" value="C:plasma membrane"/>
    <property type="evidence" value="ECO:0007669"/>
    <property type="project" value="UniProtKB-SubCell"/>
</dbReference>
<feature type="transmembrane region" description="Helical" evidence="6">
    <location>
        <begin position="335"/>
        <end position="358"/>
    </location>
</feature>
<dbReference type="RefSeq" id="WP_166854979.1">
    <property type="nucleotide sequence ID" value="NZ_CP063989.1"/>
</dbReference>
<feature type="transmembrane region" description="Helical" evidence="6">
    <location>
        <begin position="287"/>
        <end position="308"/>
    </location>
</feature>
<feature type="transmembrane region" description="Helical" evidence="6">
    <location>
        <begin position="237"/>
        <end position="255"/>
    </location>
</feature>
<feature type="transmembrane region" description="Helical" evidence="6">
    <location>
        <begin position="723"/>
        <end position="745"/>
    </location>
</feature>
<sequence>MSVSSVSRYCSLKPWHVIVSWLVILGVAVACFAGFHGQTTNAIEIPGTPTTQVSDELIAHFPDASGTWGTIVFTTDNGAPFTTDQNHSIAAAMKKLEDIDGVAQVVDPFTAQATLDAASTEVAEGKQTFEQLAQLTPQQRAAMGIPPMTPEQIAAAKASLDDGQQLVDAAEHASTVSADQNAALGMVRFSEQSLDLPEGLRNQVMDTISDAHLSGIEVNYSTEIARAVPQLMGVSEVIGLVVAGLILLVMFASFLTAGLPLVAALTGVGVGISGAMAFSSLVEMNTITPILGLMLGLAVGIDYSLFIVNRHRTMYADGMELHDSIAKAGATSGRAVVFAGSTVMIALLALNLTGIPFLGIMGSVGAASILTAVLVAITLTPALLGLLGSKVLGKNIRKAHLDTSENPTMSHPMSTRRAVLSVVASLGALALLAIPATDVRLGLPDGSYEPEGSTANIAYQQISRHFSDGDNAPLMLIAHLPQAVDDNELATYSAQAAIAHQLMDTPDIRAVVPVALSPDRTRIAFKVTPKEGPNAQSTIDLVHRLRDQSPVSITASSGDLGRVDLAVAGNTSASIDVSEKLADSLPVYLAVVVGLSLIIMGIVFRSLLIPVIASAGFIASLVATLGVLVAVFQWGWGADLFQLTTLGPIPSFLPTVMIGILFGLAMDYQLFLTTGMREALDEGQSPYQAVASGRTTAARVVIAAAAIMVSVFAGFIFNDSATIKALGMALAVGIAIDAYLIRLILIPALLHLTGKAAWWPSKTTKNA</sequence>
<dbReference type="Proteomes" id="UP000594637">
    <property type="component" value="Chromosome"/>
</dbReference>
<feature type="transmembrane region" description="Helical" evidence="6">
    <location>
        <begin position="611"/>
        <end position="636"/>
    </location>
</feature>
<evidence type="ECO:0000256" key="5">
    <source>
        <dbReference type="ARBA" id="ARBA00023136"/>
    </source>
</evidence>
<feature type="transmembrane region" description="Helical" evidence="6">
    <location>
        <begin position="585"/>
        <end position="604"/>
    </location>
</feature>
<evidence type="ECO:0000313" key="9">
    <source>
        <dbReference type="Proteomes" id="UP000594637"/>
    </source>
</evidence>
<dbReference type="AlphaFoldDB" id="A0A7T0PW38"/>
<evidence type="ECO:0000256" key="2">
    <source>
        <dbReference type="ARBA" id="ARBA00022475"/>
    </source>
</evidence>
<feature type="transmembrane region" description="Helical" evidence="6">
    <location>
        <begin position="364"/>
        <end position="388"/>
    </location>
</feature>
<dbReference type="PANTHER" id="PTHR33406">
    <property type="entry name" value="MEMBRANE PROTEIN MJ1562-RELATED"/>
    <property type="match status" value="1"/>
</dbReference>
<feature type="transmembrane region" description="Helical" evidence="6">
    <location>
        <begin position="656"/>
        <end position="676"/>
    </location>
</feature>
<feature type="transmembrane region" description="Helical" evidence="6">
    <location>
        <begin position="12"/>
        <end position="35"/>
    </location>
</feature>
<dbReference type="Gene3D" id="1.20.1640.10">
    <property type="entry name" value="Multidrug efflux transporter AcrB transmembrane domain"/>
    <property type="match status" value="2"/>
</dbReference>
<feature type="domain" description="SSD" evidence="7">
    <location>
        <begin position="261"/>
        <end position="386"/>
    </location>
</feature>
<dbReference type="EMBL" id="CP063989">
    <property type="protein sequence ID" value="QPL04430.1"/>
    <property type="molecule type" value="Genomic_DNA"/>
</dbReference>
<name>A0A7T0PW38_9ACTO</name>
<keyword evidence="5 6" id="KW-0472">Membrane</keyword>
<dbReference type="SUPFAM" id="SSF82866">
    <property type="entry name" value="Multidrug efflux transporter AcrB transmembrane domain"/>
    <property type="match status" value="2"/>
</dbReference>
<dbReference type="PANTHER" id="PTHR33406:SF13">
    <property type="entry name" value="MEMBRANE PROTEIN YDFJ"/>
    <property type="match status" value="1"/>
</dbReference>
<dbReference type="InterPro" id="IPR004869">
    <property type="entry name" value="MMPL_dom"/>
</dbReference>
<dbReference type="PROSITE" id="PS50156">
    <property type="entry name" value="SSD"/>
    <property type="match status" value="1"/>
</dbReference>
<evidence type="ECO:0000259" key="7">
    <source>
        <dbReference type="PROSITE" id="PS50156"/>
    </source>
</evidence>
<keyword evidence="2" id="KW-1003">Cell membrane</keyword>
<evidence type="ECO:0000256" key="3">
    <source>
        <dbReference type="ARBA" id="ARBA00022692"/>
    </source>
</evidence>
<feature type="transmembrane region" description="Helical" evidence="6">
    <location>
        <begin position="697"/>
        <end position="717"/>
    </location>
</feature>